<dbReference type="RefSeq" id="WP_389214420.1">
    <property type="nucleotide sequence ID" value="NZ_JBIACJ010000001.1"/>
</dbReference>
<keyword evidence="2" id="KW-1185">Reference proteome</keyword>
<protein>
    <submittedName>
        <fullName evidence="1">Uncharacterized protein</fullName>
    </submittedName>
</protein>
<dbReference type="EMBL" id="JBIACJ010000001">
    <property type="protein sequence ID" value="MFE8695027.1"/>
    <property type="molecule type" value="Genomic_DNA"/>
</dbReference>
<evidence type="ECO:0000313" key="2">
    <source>
        <dbReference type="Proteomes" id="UP001601058"/>
    </source>
</evidence>
<evidence type="ECO:0000313" key="1">
    <source>
        <dbReference type="EMBL" id="MFE8695027.1"/>
    </source>
</evidence>
<reference evidence="1 2" key="1">
    <citation type="submission" date="2024-08" db="EMBL/GenBank/DDBJ databases">
        <title>Two novel Cytobacillus novel species.</title>
        <authorList>
            <person name="Liu G."/>
        </authorList>
    </citation>
    <scope>NUCLEOTIDE SEQUENCE [LARGE SCALE GENOMIC DNA]</scope>
    <source>
        <strain evidence="1 2">FJAT-53684</strain>
    </source>
</reference>
<name>A0ABW6JWW8_9BACI</name>
<dbReference type="Proteomes" id="UP001601058">
    <property type="component" value="Unassembled WGS sequence"/>
</dbReference>
<comment type="caution">
    <text evidence="1">The sequence shown here is derived from an EMBL/GenBank/DDBJ whole genome shotgun (WGS) entry which is preliminary data.</text>
</comment>
<organism evidence="1 2">
    <name type="scientific">Cytobacillus mangrovibacter</name>
    <dbReference type="NCBI Taxonomy" id="3299024"/>
    <lineage>
        <taxon>Bacteria</taxon>
        <taxon>Bacillati</taxon>
        <taxon>Bacillota</taxon>
        <taxon>Bacilli</taxon>
        <taxon>Bacillales</taxon>
        <taxon>Bacillaceae</taxon>
        <taxon>Cytobacillus</taxon>
    </lineage>
</organism>
<gene>
    <name evidence="1" type="ORF">ACFYKT_01495</name>
</gene>
<sequence>MLDSEKGEIKNWIESFVKKKIEENLASKKELIETDNGNTIINIENNNFIIYTLLLMLLKPNQKDLESHTSHGDLAEVISIIEETLAKNRESHKEIVDLVNKLKS</sequence>
<accession>A0ABW6JWW8</accession>
<proteinExistence type="predicted"/>